<gene>
    <name evidence="1" type="ORF">C7B82_23315</name>
</gene>
<dbReference type="EMBL" id="PVWK01000125">
    <property type="protein sequence ID" value="PSB25413.1"/>
    <property type="molecule type" value="Genomic_DNA"/>
</dbReference>
<evidence type="ECO:0000313" key="1">
    <source>
        <dbReference type="EMBL" id="PSB25413.1"/>
    </source>
</evidence>
<accession>A0A2T1DY33</accession>
<reference evidence="1 2" key="2">
    <citation type="submission" date="2018-03" db="EMBL/GenBank/DDBJ databases">
        <title>The ancient ancestry and fast evolution of plastids.</title>
        <authorList>
            <person name="Moore K.R."/>
            <person name="Magnabosco C."/>
            <person name="Momper L."/>
            <person name="Gold D.A."/>
            <person name="Bosak T."/>
            <person name="Fournier G.P."/>
        </authorList>
    </citation>
    <scope>NUCLEOTIDE SEQUENCE [LARGE SCALE GENOMIC DNA]</scope>
    <source>
        <strain evidence="1 2">ULC18</strain>
    </source>
</reference>
<proteinExistence type="predicted"/>
<protein>
    <recommendedName>
        <fullName evidence="3">Tetratricopeptide repeat protein</fullName>
    </recommendedName>
</protein>
<dbReference type="InterPro" id="IPR019734">
    <property type="entry name" value="TPR_rpt"/>
</dbReference>
<keyword evidence="2" id="KW-1185">Reference proteome</keyword>
<organism evidence="1 2">
    <name type="scientific">Stenomitos frigidus ULC18</name>
    <dbReference type="NCBI Taxonomy" id="2107698"/>
    <lineage>
        <taxon>Bacteria</taxon>
        <taxon>Bacillati</taxon>
        <taxon>Cyanobacteriota</taxon>
        <taxon>Cyanophyceae</taxon>
        <taxon>Leptolyngbyales</taxon>
        <taxon>Leptolyngbyaceae</taxon>
        <taxon>Stenomitos</taxon>
    </lineage>
</organism>
<name>A0A2T1DY33_9CYAN</name>
<evidence type="ECO:0008006" key="3">
    <source>
        <dbReference type="Google" id="ProtNLM"/>
    </source>
</evidence>
<dbReference type="Proteomes" id="UP000239576">
    <property type="component" value="Unassembled WGS sequence"/>
</dbReference>
<dbReference type="SUPFAM" id="SSF81901">
    <property type="entry name" value="HCP-like"/>
    <property type="match status" value="1"/>
</dbReference>
<dbReference type="Gene3D" id="1.25.40.10">
    <property type="entry name" value="Tetratricopeptide repeat domain"/>
    <property type="match status" value="2"/>
</dbReference>
<dbReference type="AlphaFoldDB" id="A0A2T1DY33"/>
<dbReference type="Pfam" id="PF14559">
    <property type="entry name" value="TPR_19"/>
    <property type="match status" value="1"/>
</dbReference>
<reference evidence="2" key="1">
    <citation type="submission" date="2018-02" db="EMBL/GenBank/DDBJ databases">
        <authorList>
            <person name="Moore K."/>
            <person name="Momper L."/>
        </authorList>
    </citation>
    <scope>NUCLEOTIDE SEQUENCE [LARGE SCALE GENOMIC DNA]</scope>
    <source>
        <strain evidence="2">ULC18</strain>
    </source>
</reference>
<evidence type="ECO:0000313" key="2">
    <source>
        <dbReference type="Proteomes" id="UP000239576"/>
    </source>
</evidence>
<dbReference type="InterPro" id="IPR011990">
    <property type="entry name" value="TPR-like_helical_dom_sf"/>
</dbReference>
<comment type="caution">
    <text evidence="1">The sequence shown here is derived from an EMBL/GenBank/DDBJ whole genome shotgun (WGS) entry which is preliminary data.</text>
</comment>
<sequence length="353" mass="40776">MQTRSPIASLKLVCACVAATEVANATRLFKHSLRLSGSFVTATFQWRTIAMRSTLQTSALINLAQAKDYDSILTTYQTYSISTIVETAEFLRHQDIYNVALPLYDYLLQQQPTADTYFGIGQCYGKAYQYQTALFYLQQAFQQGDRTEGADYYAYILERNLLMDQAEQWYQIALKNGYADDLWTLSHYAYFLEKDNQLDAAERVYQSVLQQNPAYTWAVKRYALLLLKQHQVDRSLELMQRSLEQFPNNPFVKLNYLEYLIIRGDVPTYEAYASSLNNPQLVLPFQTLIALFEYFQHYLLQGQSNPEKLAAYQAKAQGLKDSIHRDFDDLNALLVASNGDLATWRQMTQWLVK</sequence>
<dbReference type="SMART" id="SM00028">
    <property type="entry name" value="TPR"/>
    <property type="match status" value="3"/>
</dbReference>